<evidence type="ECO:0000313" key="7">
    <source>
        <dbReference type="EMBL" id="MBC2293615.1"/>
    </source>
</evidence>
<dbReference type="Proteomes" id="UP000533953">
    <property type="component" value="Unassembled WGS sequence"/>
</dbReference>
<protein>
    <recommendedName>
        <fullName evidence="1">UPF0398 protein EP57_08540</fullName>
    </recommendedName>
</protein>
<dbReference type="GeneID" id="58717419"/>
<organism evidence="2 8">
    <name type="scientific">Listeria booriae</name>
    <dbReference type="NCBI Taxonomy" id="1552123"/>
    <lineage>
        <taxon>Bacteria</taxon>
        <taxon>Bacillati</taxon>
        <taxon>Bacillota</taxon>
        <taxon>Bacilli</taxon>
        <taxon>Bacillales</taxon>
        <taxon>Listeriaceae</taxon>
        <taxon>Listeria</taxon>
    </lineage>
</organism>
<dbReference type="eggNOG" id="COG4474">
    <property type="taxonomic scope" value="Bacteria"/>
</dbReference>
<dbReference type="EMBL" id="JAARPL010000008">
    <property type="protein sequence ID" value="MBC1373031.1"/>
    <property type="molecule type" value="Genomic_DNA"/>
</dbReference>
<evidence type="ECO:0000313" key="12">
    <source>
        <dbReference type="Proteomes" id="UP000585696"/>
    </source>
</evidence>
<dbReference type="Proteomes" id="UP000546806">
    <property type="component" value="Unassembled WGS sequence"/>
</dbReference>
<dbReference type="EMBL" id="JAASTX010000001">
    <property type="protein sequence ID" value="MBC1490209.1"/>
    <property type="molecule type" value="Genomic_DNA"/>
</dbReference>
<dbReference type="EMBL" id="JNFA01000023">
    <property type="protein sequence ID" value="KGL40593.1"/>
    <property type="molecule type" value="Genomic_DNA"/>
</dbReference>
<comment type="caution">
    <text evidence="2">The sequence shown here is derived from an EMBL/GenBank/DDBJ whole genome shotgun (WGS) entry which is preliminary data.</text>
</comment>
<dbReference type="STRING" id="1552123.EP57_08540"/>
<dbReference type="HAMAP" id="MF_01575">
    <property type="entry name" value="UPF0398"/>
    <property type="match status" value="1"/>
</dbReference>
<dbReference type="OrthoDB" id="2301957at2"/>
<keyword evidence="8" id="KW-1185">Reference proteome</keyword>
<evidence type="ECO:0000313" key="2">
    <source>
        <dbReference type="EMBL" id="KGL40593.1"/>
    </source>
</evidence>
<dbReference type="Pfam" id="PF06908">
    <property type="entry name" value="YpsA"/>
    <property type="match status" value="1"/>
</dbReference>
<comment type="similarity">
    <text evidence="1">Belongs to the UPF0398 family.</text>
</comment>
<proteinExistence type="inferred from homology"/>
<dbReference type="InterPro" id="IPR010697">
    <property type="entry name" value="YspA"/>
</dbReference>
<evidence type="ECO:0000256" key="1">
    <source>
        <dbReference type="HAMAP-Rule" id="MF_01575"/>
    </source>
</evidence>
<dbReference type="Proteomes" id="UP000585696">
    <property type="component" value="Unassembled WGS sequence"/>
</dbReference>
<accession>A0A099W840</accession>
<dbReference type="PANTHER" id="PTHR38440">
    <property type="entry name" value="UPF0398 PROTEIN YPSA"/>
    <property type="match status" value="1"/>
</dbReference>
<name>A0A099W840_9LIST</name>
<evidence type="ECO:0000313" key="8">
    <source>
        <dbReference type="Proteomes" id="UP000029844"/>
    </source>
</evidence>
<dbReference type="EMBL" id="JAARWW010000004">
    <property type="protein sequence ID" value="MBC2004158.1"/>
    <property type="molecule type" value="Genomic_DNA"/>
</dbReference>
<dbReference type="AlphaFoldDB" id="A0A099W840"/>
<dbReference type="PANTHER" id="PTHR38440:SF1">
    <property type="entry name" value="UPF0398 PROTEIN SPR0331"/>
    <property type="match status" value="1"/>
</dbReference>
<evidence type="ECO:0000313" key="13">
    <source>
        <dbReference type="Proteomes" id="UP000591929"/>
    </source>
</evidence>
<dbReference type="EMBL" id="JAARZS010000021">
    <property type="protein sequence ID" value="MBC2284556.1"/>
    <property type="molecule type" value="Genomic_DNA"/>
</dbReference>
<evidence type="ECO:0000313" key="11">
    <source>
        <dbReference type="Proteomes" id="UP000546806"/>
    </source>
</evidence>
<dbReference type="NCBIfam" id="NF010181">
    <property type="entry name" value="PRK13660.1"/>
    <property type="match status" value="1"/>
</dbReference>
<dbReference type="Proteomes" id="UP000029844">
    <property type="component" value="Unassembled WGS sequence"/>
</dbReference>
<evidence type="ECO:0000313" key="5">
    <source>
        <dbReference type="EMBL" id="MBC2004158.1"/>
    </source>
</evidence>
<dbReference type="Gene3D" id="3.40.50.450">
    <property type="match status" value="1"/>
</dbReference>
<dbReference type="RefSeq" id="WP_036085794.1">
    <property type="nucleotide sequence ID" value="NZ_CBCSHQ010000012.1"/>
</dbReference>
<dbReference type="SUPFAM" id="SSF102405">
    <property type="entry name" value="MCP/YpsA-like"/>
    <property type="match status" value="1"/>
</dbReference>
<evidence type="ECO:0000313" key="6">
    <source>
        <dbReference type="EMBL" id="MBC2284556.1"/>
    </source>
</evidence>
<evidence type="ECO:0000313" key="9">
    <source>
        <dbReference type="Proteomes" id="UP000533953"/>
    </source>
</evidence>
<evidence type="ECO:0000313" key="10">
    <source>
        <dbReference type="Proteomes" id="UP000543005"/>
    </source>
</evidence>
<gene>
    <name evidence="2" type="ORF">EP57_08540</name>
    <name evidence="3" type="ORF">HB847_11700</name>
    <name evidence="5" type="ORF">HCA78_10280</name>
    <name evidence="6" type="ORF">HCB69_09220</name>
    <name evidence="7" type="ORF">HCC36_10275</name>
    <name evidence="4" type="ORF">HCI99_00055</name>
</gene>
<dbReference type="EMBL" id="JAARZT010000018">
    <property type="protein sequence ID" value="MBC2293615.1"/>
    <property type="molecule type" value="Genomic_DNA"/>
</dbReference>
<evidence type="ECO:0000313" key="4">
    <source>
        <dbReference type="EMBL" id="MBC1490209.1"/>
    </source>
</evidence>
<dbReference type="PIRSF" id="PIRSF021290">
    <property type="entry name" value="DUF1273"/>
    <property type="match status" value="1"/>
</dbReference>
<reference evidence="2 8" key="1">
    <citation type="submission" date="2014-05" db="EMBL/GenBank/DDBJ databases">
        <title>Novel Listeriaceae from food processing environments.</title>
        <authorList>
            <person name="den Bakker H.C."/>
        </authorList>
    </citation>
    <scope>NUCLEOTIDE SEQUENCE [LARGE SCALE GENOMIC DNA]</scope>
    <source>
        <strain evidence="2 8">FSL A5-0281</strain>
    </source>
</reference>
<dbReference type="Proteomes" id="UP000591929">
    <property type="component" value="Unassembled WGS sequence"/>
</dbReference>
<reference evidence="9 10" key="2">
    <citation type="submission" date="2020-03" db="EMBL/GenBank/DDBJ databases">
        <title>Soil Listeria distribution.</title>
        <authorList>
            <person name="Liao J."/>
            <person name="Wiedmann M."/>
        </authorList>
    </citation>
    <scope>NUCLEOTIDE SEQUENCE [LARGE SCALE GENOMIC DNA]</scope>
    <source>
        <strain evidence="7 10">FSL L7-0051</strain>
        <strain evidence="6 12">FSL L7-0054</strain>
        <strain evidence="5 11">FSL L7-0435</strain>
        <strain evidence="4 9">FSL L7-1547</strain>
        <strain evidence="3 13">FSL L7-1681</strain>
    </source>
</reference>
<evidence type="ECO:0000313" key="3">
    <source>
        <dbReference type="EMBL" id="MBC1373031.1"/>
    </source>
</evidence>
<sequence length="182" mass="21039">MKSIFVSGYKNFELGIFKRDAQEVGFIKEALRRRLIGLVEDGLEWVIISGQMGVELWAAEVVAELKAEEYALKLAILTPFLNQESNWNDANKLWYNEVVAKADYVAAVTKREYENPSQFQLKDQFVLDNTDGTLLVYDTEREGAPKFFYEKAKHYAENADYPILLVDFYELQEVVESLNNDF</sequence>
<dbReference type="Proteomes" id="UP000543005">
    <property type="component" value="Unassembled WGS sequence"/>
</dbReference>